<dbReference type="GO" id="GO:0070182">
    <property type="term" value="F:DNA polymerase binding"/>
    <property type="evidence" value="ECO:0007669"/>
    <property type="project" value="TreeGrafter"/>
</dbReference>
<protein>
    <submittedName>
        <fullName evidence="6">Putative ovule protein</fullName>
    </submittedName>
</protein>
<dbReference type="EMBL" id="GEDG01033158">
    <property type="protein sequence ID" value="JAP10413.1"/>
    <property type="molecule type" value="Transcribed_RNA"/>
</dbReference>
<comment type="subcellular location">
    <subcellularLocation>
        <location evidence="1">Nucleus</location>
    </subcellularLocation>
</comment>
<dbReference type="PANTHER" id="PTHR32086">
    <property type="entry name" value="FANCONI ANEMIA GROUP D2 PROTEIN"/>
    <property type="match status" value="1"/>
</dbReference>
<keyword evidence="4" id="KW-0539">Nucleus</keyword>
<organism evidence="6">
    <name type="scientific">Solanum chacoense</name>
    <name type="common">Chaco potato</name>
    <dbReference type="NCBI Taxonomy" id="4108"/>
    <lineage>
        <taxon>Eukaryota</taxon>
        <taxon>Viridiplantae</taxon>
        <taxon>Streptophyta</taxon>
        <taxon>Embryophyta</taxon>
        <taxon>Tracheophyta</taxon>
        <taxon>Spermatophyta</taxon>
        <taxon>Magnoliopsida</taxon>
        <taxon>eudicotyledons</taxon>
        <taxon>Gunneridae</taxon>
        <taxon>Pentapetalae</taxon>
        <taxon>asterids</taxon>
        <taxon>lamiids</taxon>
        <taxon>Solanales</taxon>
        <taxon>Solanaceae</taxon>
        <taxon>Solanoideae</taxon>
        <taxon>Solaneae</taxon>
        <taxon>Solanum</taxon>
    </lineage>
</organism>
<reference evidence="6" key="1">
    <citation type="submission" date="2015-12" db="EMBL/GenBank/DDBJ databases">
        <title>Gene expression during late stages of embryo sac development: a critical building block for successful pollen-pistil interactions.</title>
        <authorList>
            <person name="Liu Y."/>
            <person name="Joly V."/>
            <person name="Sabar M."/>
            <person name="Matton D.P."/>
        </authorList>
    </citation>
    <scope>NUCLEOTIDE SEQUENCE</scope>
</reference>
<evidence type="ECO:0000256" key="1">
    <source>
        <dbReference type="ARBA" id="ARBA00004123"/>
    </source>
</evidence>
<dbReference type="InterPro" id="IPR029448">
    <property type="entry name" value="FANCD2"/>
</dbReference>
<dbReference type="GO" id="GO:0005634">
    <property type="term" value="C:nucleus"/>
    <property type="evidence" value="ECO:0007669"/>
    <property type="project" value="UniProtKB-SubCell"/>
</dbReference>
<evidence type="ECO:0000313" key="6">
    <source>
        <dbReference type="EMBL" id="JAP10413.1"/>
    </source>
</evidence>
<accession>A0A0V0GRH8</accession>
<dbReference type="GO" id="GO:0000793">
    <property type="term" value="C:condensed chromosome"/>
    <property type="evidence" value="ECO:0007669"/>
    <property type="project" value="TreeGrafter"/>
</dbReference>
<name>A0A0V0GRH8_SOLCH</name>
<evidence type="ECO:0000256" key="2">
    <source>
        <dbReference type="ARBA" id="ARBA00022499"/>
    </source>
</evidence>
<dbReference type="GO" id="GO:0007129">
    <property type="term" value="P:homologous chromosome pairing at meiosis"/>
    <property type="evidence" value="ECO:0007669"/>
    <property type="project" value="TreeGrafter"/>
</dbReference>
<dbReference type="GO" id="GO:0036297">
    <property type="term" value="P:interstrand cross-link repair"/>
    <property type="evidence" value="ECO:0007669"/>
    <property type="project" value="TreeGrafter"/>
</dbReference>
<keyword evidence="2" id="KW-1017">Isopeptide bond</keyword>
<dbReference type="GO" id="GO:1990918">
    <property type="term" value="P:double-strand break repair involved in meiotic recombination"/>
    <property type="evidence" value="ECO:0007669"/>
    <property type="project" value="TreeGrafter"/>
</dbReference>
<sequence length="60" mass="7156">MERFLFRVKELLHSTSSGCTFWMGNLKHKNLMGDVVSSQAYVDDQKRQYGQCFNRKYGYR</sequence>
<comment type="similarity">
    <text evidence="5">Belongs to the Fanconi anemia protein FANCD2 family.</text>
</comment>
<evidence type="ECO:0000256" key="4">
    <source>
        <dbReference type="ARBA" id="ARBA00023242"/>
    </source>
</evidence>
<keyword evidence="3" id="KW-0832">Ubl conjugation</keyword>
<evidence type="ECO:0000256" key="5">
    <source>
        <dbReference type="ARBA" id="ARBA00093456"/>
    </source>
</evidence>
<dbReference type="GO" id="GO:0031573">
    <property type="term" value="P:mitotic intra-S DNA damage checkpoint signaling"/>
    <property type="evidence" value="ECO:0007669"/>
    <property type="project" value="TreeGrafter"/>
</dbReference>
<dbReference type="AlphaFoldDB" id="A0A0V0GRH8"/>
<proteinExistence type="inferred from homology"/>
<dbReference type="PANTHER" id="PTHR32086:SF0">
    <property type="entry name" value="FANCONI ANEMIA GROUP D2 PROTEIN"/>
    <property type="match status" value="1"/>
</dbReference>
<evidence type="ECO:0000256" key="3">
    <source>
        <dbReference type="ARBA" id="ARBA00022843"/>
    </source>
</evidence>